<dbReference type="EMBL" id="JQFK01000005">
    <property type="protein sequence ID" value="KGK39900.1"/>
    <property type="molecule type" value="Genomic_DNA"/>
</dbReference>
<organism evidence="2 3">
    <name type="scientific">Pichia kudriavzevii</name>
    <name type="common">Yeast</name>
    <name type="synonym">Issatchenkia orientalis</name>
    <dbReference type="NCBI Taxonomy" id="4909"/>
    <lineage>
        <taxon>Eukaryota</taxon>
        <taxon>Fungi</taxon>
        <taxon>Dikarya</taxon>
        <taxon>Ascomycota</taxon>
        <taxon>Saccharomycotina</taxon>
        <taxon>Pichiomycetes</taxon>
        <taxon>Pichiales</taxon>
        <taxon>Pichiaceae</taxon>
        <taxon>Pichia</taxon>
    </lineage>
</organism>
<evidence type="ECO:0000313" key="2">
    <source>
        <dbReference type="EMBL" id="KGK39900.1"/>
    </source>
</evidence>
<feature type="region of interest" description="Disordered" evidence="1">
    <location>
        <begin position="61"/>
        <end position="83"/>
    </location>
</feature>
<sequence length="83" mass="9446">MQEDKALSKAIREVTTNSRIIDRAKAVGELIRSENGVKTAIDDIYVLMEYAKRLSIAKHKHGDDVDDEREDENVEMDGSWLLV</sequence>
<reference evidence="3" key="1">
    <citation type="journal article" date="2014" name="Microb. Cell Fact.">
        <title>Exploiting Issatchenkia orientalis SD108 for succinic acid production.</title>
        <authorList>
            <person name="Xiao H."/>
            <person name="Shao Z."/>
            <person name="Jiang Y."/>
            <person name="Dole S."/>
            <person name="Zhao H."/>
        </authorList>
    </citation>
    <scope>NUCLEOTIDE SEQUENCE [LARGE SCALE GENOMIC DNA]</scope>
    <source>
        <strain evidence="3">SD108</strain>
    </source>
</reference>
<gene>
    <name evidence="2" type="ORF">JL09_g942</name>
</gene>
<dbReference type="VEuPathDB" id="FungiDB:C5L36_0A01280"/>
<comment type="caution">
    <text evidence="2">The sequence shown here is derived from an EMBL/GenBank/DDBJ whole genome shotgun (WGS) entry which is preliminary data.</text>
</comment>
<dbReference type="Proteomes" id="UP000029867">
    <property type="component" value="Unassembled WGS sequence"/>
</dbReference>
<dbReference type="AlphaFoldDB" id="A0A099P4S5"/>
<accession>A0A099P4S5</accession>
<name>A0A099P4S5_PICKU</name>
<feature type="compositionally biased region" description="Acidic residues" evidence="1">
    <location>
        <begin position="64"/>
        <end position="75"/>
    </location>
</feature>
<evidence type="ECO:0000256" key="1">
    <source>
        <dbReference type="SAM" id="MobiDB-lite"/>
    </source>
</evidence>
<evidence type="ECO:0000313" key="3">
    <source>
        <dbReference type="Proteomes" id="UP000029867"/>
    </source>
</evidence>
<protein>
    <submittedName>
        <fullName evidence="2">Uncharacterized protein</fullName>
    </submittedName>
</protein>
<proteinExistence type="predicted"/>
<dbReference type="HOGENOM" id="CLU_2542865_0_0_1"/>